<dbReference type="GO" id="GO:0005506">
    <property type="term" value="F:iron ion binding"/>
    <property type="evidence" value="ECO:0007669"/>
    <property type="project" value="InterPro"/>
</dbReference>
<dbReference type="GO" id="GO:0020037">
    <property type="term" value="F:heme binding"/>
    <property type="evidence" value="ECO:0007669"/>
    <property type="project" value="InterPro"/>
</dbReference>
<keyword evidence="2 5" id="KW-0479">Metal-binding</keyword>
<dbReference type="InterPro" id="IPR017972">
    <property type="entry name" value="Cyt_P450_CS"/>
</dbReference>
<dbReference type="GO" id="GO:0016705">
    <property type="term" value="F:oxidoreductase activity, acting on paired donors, with incorporation or reduction of molecular oxygen"/>
    <property type="evidence" value="ECO:0007669"/>
    <property type="project" value="InterPro"/>
</dbReference>
<keyword evidence="6" id="KW-0503">Monooxygenase</keyword>
<dbReference type="Pfam" id="PF00067">
    <property type="entry name" value="p450"/>
    <property type="match status" value="1"/>
</dbReference>
<comment type="similarity">
    <text evidence="1 6">Belongs to the cytochrome P450 family.</text>
</comment>
<dbReference type="Proteomes" id="UP000053815">
    <property type="component" value="Unassembled WGS sequence"/>
</dbReference>
<dbReference type="InterPro" id="IPR036396">
    <property type="entry name" value="Cyt_P450_sf"/>
</dbReference>
<dbReference type="PANTHER" id="PTHR24296">
    <property type="entry name" value="CYTOCHROME P450"/>
    <property type="match status" value="1"/>
</dbReference>
<organism evidence="7">
    <name type="scientific">Mucor ambiguus</name>
    <dbReference type="NCBI Taxonomy" id="91626"/>
    <lineage>
        <taxon>Eukaryota</taxon>
        <taxon>Fungi</taxon>
        <taxon>Fungi incertae sedis</taxon>
        <taxon>Mucoromycota</taxon>
        <taxon>Mucoromycotina</taxon>
        <taxon>Mucoromycetes</taxon>
        <taxon>Mucorales</taxon>
        <taxon>Mucorineae</taxon>
        <taxon>Mucoraceae</taxon>
        <taxon>Mucor</taxon>
    </lineage>
</organism>
<name>A0A0C9LTH8_9FUNG</name>
<dbReference type="PRINTS" id="PR00463">
    <property type="entry name" value="EP450I"/>
</dbReference>
<feature type="binding site" description="axial binding residue" evidence="5">
    <location>
        <position position="448"/>
    </location>
    <ligand>
        <name>heme</name>
        <dbReference type="ChEBI" id="CHEBI:30413"/>
    </ligand>
    <ligandPart>
        <name>Fe</name>
        <dbReference type="ChEBI" id="CHEBI:18248"/>
    </ligandPart>
</feature>
<dbReference type="AlphaFoldDB" id="A0A0C9LTH8"/>
<dbReference type="PRINTS" id="PR00385">
    <property type="entry name" value="P450"/>
</dbReference>
<proteinExistence type="inferred from homology"/>
<dbReference type="GO" id="GO:0004497">
    <property type="term" value="F:monooxygenase activity"/>
    <property type="evidence" value="ECO:0007669"/>
    <property type="project" value="UniProtKB-KW"/>
</dbReference>
<evidence type="ECO:0000313" key="8">
    <source>
        <dbReference type="Proteomes" id="UP000053815"/>
    </source>
</evidence>
<protein>
    <submittedName>
        <fullName evidence="7">Cytochrome P450 704C1-like isoform X2</fullName>
    </submittedName>
</protein>
<keyword evidence="5 6" id="KW-0349">Heme</keyword>
<keyword evidence="3 6" id="KW-0560">Oxidoreductase</keyword>
<dbReference type="PROSITE" id="PS00086">
    <property type="entry name" value="CYTOCHROME_P450"/>
    <property type="match status" value="1"/>
</dbReference>
<dbReference type="EMBL" id="DF836336">
    <property type="protein sequence ID" value="GAN03750.1"/>
    <property type="molecule type" value="Genomic_DNA"/>
</dbReference>
<evidence type="ECO:0000256" key="1">
    <source>
        <dbReference type="ARBA" id="ARBA00010617"/>
    </source>
</evidence>
<dbReference type="InterPro" id="IPR002401">
    <property type="entry name" value="Cyt_P450_E_grp-I"/>
</dbReference>
<keyword evidence="4 5" id="KW-0408">Iron</keyword>
<keyword evidence="8" id="KW-1185">Reference proteome</keyword>
<accession>A0A0C9LTH8</accession>
<dbReference type="GO" id="GO:0006629">
    <property type="term" value="P:lipid metabolic process"/>
    <property type="evidence" value="ECO:0007669"/>
    <property type="project" value="UniProtKB-ARBA"/>
</dbReference>
<reference evidence="7" key="1">
    <citation type="submission" date="2014-09" db="EMBL/GenBank/DDBJ databases">
        <title>Draft genome sequence of an oleaginous Mucoromycotina fungus Mucor ambiguus NBRC6742.</title>
        <authorList>
            <person name="Takeda I."/>
            <person name="Yamane N."/>
            <person name="Morita T."/>
            <person name="Tamano K."/>
            <person name="Machida M."/>
            <person name="Baker S."/>
            <person name="Koike H."/>
        </authorList>
    </citation>
    <scope>NUCLEOTIDE SEQUENCE</scope>
    <source>
        <strain evidence="7">NBRC 6742</strain>
    </source>
</reference>
<dbReference type="Gene3D" id="1.10.630.10">
    <property type="entry name" value="Cytochrome P450"/>
    <property type="match status" value="1"/>
</dbReference>
<dbReference type="InterPro" id="IPR001128">
    <property type="entry name" value="Cyt_P450"/>
</dbReference>
<dbReference type="OrthoDB" id="1470350at2759"/>
<evidence type="ECO:0000256" key="2">
    <source>
        <dbReference type="ARBA" id="ARBA00022723"/>
    </source>
</evidence>
<gene>
    <name evidence="7" type="ORF">MAM1_0047d03205</name>
</gene>
<sequence length="502" mass="57263">MTVSPSKTEILGITAATVTLVTALLALKYPDRGAFHEHREGLLDMEGAPVLGNLPSMIKNMDRFYDYLTEHYEKMNTLTFRTTFFMMPSLICTADPRNVEHILKNNFEGYIKGSEFDYTMHDLLGEGIFNSDVDIPSNCRVFVDEINLASREIFDKAATSGEIIDFHDIMLRFSMDSFAELGFGVKLNSLLERADFADSFDALQLHSFKKSIIPGIEAYETAKHYLFYWSKEKSIKQHLDTVNAFAKKLIKERHEEEQAAKLSSIKFEKGDLLSRFMKAASRNGQTLDDNELRDTILNFIIAGRDTTAQALSWTFYQLMLFPEIQEKVYTEAEQFITEEVEADPSKLYTVIQNMVYSHAVLFEVLRLYPSVPGNQKEAVKDDVWPDGTRVYKGEQISWQPYCQGHLTKVWGSDAKEFKPERWLSETVGSLVRVSPFQWSAFNAGPRVCLGQNLAILEALVAITLIIKRYKFHQATGHKVEILNLVTLSMKDGLKITVEKRKS</sequence>
<evidence type="ECO:0000256" key="6">
    <source>
        <dbReference type="RuleBase" id="RU000461"/>
    </source>
</evidence>
<dbReference type="STRING" id="91626.A0A0C9LTH8"/>
<evidence type="ECO:0000313" key="7">
    <source>
        <dbReference type="EMBL" id="GAN03750.1"/>
    </source>
</evidence>
<evidence type="ECO:0000256" key="4">
    <source>
        <dbReference type="ARBA" id="ARBA00023004"/>
    </source>
</evidence>
<evidence type="ECO:0000256" key="5">
    <source>
        <dbReference type="PIRSR" id="PIRSR602401-1"/>
    </source>
</evidence>
<evidence type="ECO:0000256" key="3">
    <source>
        <dbReference type="ARBA" id="ARBA00023002"/>
    </source>
</evidence>
<dbReference type="SUPFAM" id="SSF48264">
    <property type="entry name" value="Cytochrome P450"/>
    <property type="match status" value="1"/>
</dbReference>
<comment type="cofactor">
    <cofactor evidence="5">
        <name>heme</name>
        <dbReference type="ChEBI" id="CHEBI:30413"/>
    </cofactor>
</comment>